<reference evidence="2 3" key="1">
    <citation type="submission" date="2016-10" db="EMBL/GenBank/DDBJ databases">
        <title>Paenibacillus species isolates.</title>
        <authorList>
            <person name="Beno S.M."/>
        </authorList>
    </citation>
    <scope>NUCLEOTIDE SEQUENCE [LARGE SCALE GENOMIC DNA]</scope>
    <source>
        <strain evidence="2 3">FSL R5-0923</strain>
    </source>
</reference>
<organism evidence="2 3">
    <name type="scientific">Paenibacillus odorifer</name>
    <dbReference type="NCBI Taxonomy" id="189426"/>
    <lineage>
        <taxon>Bacteria</taxon>
        <taxon>Bacillati</taxon>
        <taxon>Bacillota</taxon>
        <taxon>Bacilli</taxon>
        <taxon>Bacillales</taxon>
        <taxon>Paenibacillaceae</taxon>
        <taxon>Paenibacillus</taxon>
    </lineage>
</organism>
<sequence length="95" mass="10837">MTTHKLEKLPFYTLLIFIVAGAIGAGYFYTRSFLALSAVLYGVTAALEAINVSLLLPVSLLFLCWWWWFCGSIPFCICKYVHQHNLQIGLDWMSE</sequence>
<proteinExistence type="predicted"/>
<evidence type="ECO:0000313" key="3">
    <source>
        <dbReference type="Proteomes" id="UP000187313"/>
    </source>
</evidence>
<evidence type="ECO:0000313" key="2">
    <source>
        <dbReference type="EMBL" id="OMD52833.1"/>
    </source>
</evidence>
<dbReference type="Proteomes" id="UP000187313">
    <property type="component" value="Unassembled WGS sequence"/>
</dbReference>
<evidence type="ECO:0000256" key="1">
    <source>
        <dbReference type="SAM" id="Phobius"/>
    </source>
</evidence>
<feature type="transmembrane region" description="Helical" evidence="1">
    <location>
        <begin position="9"/>
        <end position="29"/>
    </location>
</feature>
<feature type="transmembrane region" description="Helical" evidence="1">
    <location>
        <begin position="49"/>
        <end position="69"/>
    </location>
</feature>
<gene>
    <name evidence="2" type="ORF">BSK51_11385</name>
</gene>
<accession>A0ABX3HS04</accession>
<protein>
    <submittedName>
        <fullName evidence="2">Uncharacterized protein</fullName>
    </submittedName>
</protein>
<keyword evidence="3" id="KW-1185">Reference proteome</keyword>
<keyword evidence="1" id="KW-0472">Membrane</keyword>
<name>A0ABX3HS04_9BACL</name>
<keyword evidence="1" id="KW-0812">Transmembrane</keyword>
<dbReference type="EMBL" id="MPTD01000006">
    <property type="protein sequence ID" value="OMD52833.1"/>
    <property type="molecule type" value="Genomic_DNA"/>
</dbReference>
<comment type="caution">
    <text evidence="2">The sequence shown here is derived from an EMBL/GenBank/DDBJ whole genome shotgun (WGS) entry which is preliminary data.</text>
</comment>
<keyword evidence="1" id="KW-1133">Transmembrane helix</keyword>